<organism evidence="2">
    <name type="scientific">Pseudomonas sp. K-62</name>
    <dbReference type="NCBI Taxonomy" id="76885"/>
    <lineage>
        <taxon>Bacteria</taxon>
        <taxon>Pseudomonadati</taxon>
        <taxon>Pseudomonadota</taxon>
        <taxon>Gammaproteobacteria</taxon>
        <taxon>Pseudomonadales</taxon>
        <taxon>Pseudomonadaceae</taxon>
        <taxon>Pseudomonas</taxon>
    </lineage>
</organism>
<feature type="compositionally biased region" description="Basic and acidic residues" evidence="1">
    <location>
        <begin position="1"/>
        <end position="10"/>
    </location>
</feature>
<sequence>MGEQVSRHELVAAQPGQRALQVSGVPQDDGRDHQVEARGAVLLVLVGAIADLAEAMKEDGPGQAVARLPLVQLVPGRAAQLGVFDPVEHEQRTLHPPDLAQRGRNPILPRMGRELAHDHRGRDGSRPQRRDDAKDIGPMGADEGHVDPAADQGGQGRMVGRLAEAVEAPFRQVGDARCELEAQERAEREDMLGVAAAVGVVPADRDLAAVMEQGIEHVQGLAGGGRDGLREERPVAVRQVGIDLEAGLGTVMGVAASGGTALACRGEELPVGRGRDPRAEGGREGLALLPVDEAAERQPVGFLADMPVRRPGELAEAGDAAGLGHARQAEVQAVGQHAGQDRAGVGRRHAGLQVGEAVREPRPVRDLRQEVGDADTRQHGVEPARQGFGLRRRGLHEGRDLQHAARERHVAQQAGPGPGVDLGQTPVQQRLAAFDEAVEVGFGRQRAGVLHGLPRGRRDQSLLEGAVLPAAADPDLAGQHARPQLGQDAKFVVTPVDAAAGQHVGGPAPLHEAGRGGGRQARRSRPVRLTQHRDGAQERSHGRDALEAESVQKGGRPAAHGGVMRADLLIGVERLRPGQYLGLGDTGAEPLPRDHGGDRREGVLLAGVGGDHRPTDPRIEPDLVVDRACVSLEGTGLPPFGTPEQGTDHPVEEGDHLVGQAGLQVEHGGDQRRVTALPRVAGDVLHGHARGLGGDLRHALRVDPATATGLDAEAAYVAQARDQAEHGGGLGGLRHLPHPREPGLARVFPELCQSIEASAVFGRQAVAQAAVHLPARPMPKVRAEAFQRRGRRQHDATLTTGAQHQVRQGDEPVVVQSRREQHSGELGGGAPAERPQPEMGLTGDRMTLTAPLCRG</sequence>
<evidence type="ECO:0000313" key="2">
    <source>
        <dbReference type="EMBL" id="BAM13942.1"/>
    </source>
</evidence>
<feature type="region of interest" description="Disordered" evidence="1">
    <location>
        <begin position="786"/>
        <end position="855"/>
    </location>
</feature>
<keyword evidence="2" id="KW-0614">Plasmid</keyword>
<feature type="region of interest" description="Disordered" evidence="1">
    <location>
        <begin position="115"/>
        <end position="155"/>
    </location>
</feature>
<dbReference type="AlphaFoldDB" id="I2FG07"/>
<name>I2FG07_9PSED</name>
<feature type="region of interest" description="Disordered" evidence="1">
    <location>
        <begin position="404"/>
        <end position="424"/>
    </location>
</feature>
<feature type="compositionally biased region" description="Polar residues" evidence="1">
    <location>
        <begin position="796"/>
        <end position="806"/>
    </location>
</feature>
<protein>
    <submittedName>
        <fullName evidence="2">Uncharacterized protein</fullName>
    </submittedName>
</protein>
<geneLocation type="plasmid" evidence="2">
    <name>pMR68</name>
</geneLocation>
<reference evidence="2" key="1">
    <citation type="submission" date="2012-04" db="EMBL/GenBank/DDBJ databases">
        <title>Nucleotide sequence of Pseudomonas sp. K-62 plasmid pMR68 containing mercury resistance genes.</title>
        <authorList>
            <person name="Kiyono M."/>
            <person name="Mochizuki Y."/>
            <person name="Koizawa K."/>
            <person name="Sone Y."/>
            <person name="Nakamura R."/>
            <person name="Pan-Hou H."/>
            <person name="Sakabe K."/>
        </authorList>
    </citation>
    <scope>NUCLEOTIDE SEQUENCE</scope>
    <source>
        <strain evidence="2">K-62</strain>
        <plasmid evidence="2">pMR68</plasmid>
    </source>
</reference>
<proteinExistence type="predicted"/>
<feature type="compositionally biased region" description="Basic and acidic residues" evidence="1">
    <location>
        <begin position="531"/>
        <end position="546"/>
    </location>
</feature>
<evidence type="ECO:0000256" key="1">
    <source>
        <dbReference type="SAM" id="MobiDB-lite"/>
    </source>
</evidence>
<feature type="compositionally biased region" description="Basic and acidic residues" evidence="1">
    <location>
        <begin position="115"/>
        <end position="135"/>
    </location>
</feature>
<feature type="region of interest" description="Disordered" evidence="1">
    <location>
        <begin position="1"/>
        <end position="30"/>
    </location>
</feature>
<dbReference type="EMBL" id="AB714582">
    <property type="protein sequence ID" value="BAM13942.1"/>
    <property type="molecule type" value="Genomic_DNA"/>
</dbReference>
<feature type="region of interest" description="Disordered" evidence="1">
    <location>
        <begin position="500"/>
        <end position="559"/>
    </location>
</feature>
<accession>I2FG07</accession>